<sequence length="323" mass="36534">MLINCAAYQDGKKLADITQTAIRDYLVRPDCFVWVALKDPEPSELEAMSEEFGLHELAVEDALRGHQLAKIEEYGEMLFVVLHLLELDPSGQVRTGEVAVFVGANYVLSIRSRSDLGFLGVRARCEREPQLLRFGAGFVLYALMDAVVDRYFPVITALEQELDAIEERMFTKGSSSRNNIEALYELKRKLMLVQHSISPLEDAVGKLLGGRVPQVCVGLHEYYRDIYDHLERVVKHVEAIRDMLNTAIQVNLSLVSLDDSTITKKFAAYGALFAAPTLIAGVYGMNFKDMPELQLDYGYPVAIVVMLLLDVLLWWRFKRANWI</sequence>
<keyword evidence="5 8" id="KW-0812">Transmembrane</keyword>
<dbReference type="InterPro" id="IPR045863">
    <property type="entry name" value="CorA_TM1_TM2"/>
</dbReference>
<keyword evidence="8" id="KW-0406">Ion transport</keyword>
<dbReference type="CDD" id="cd12830">
    <property type="entry name" value="MtCorA-like"/>
    <property type="match status" value="1"/>
</dbReference>
<keyword evidence="7 8" id="KW-0472">Membrane</keyword>
<dbReference type="InterPro" id="IPR002523">
    <property type="entry name" value="MgTranspt_CorA/ZnTranspt_ZntB"/>
</dbReference>
<evidence type="ECO:0000256" key="6">
    <source>
        <dbReference type="ARBA" id="ARBA00022989"/>
    </source>
</evidence>
<dbReference type="EMBL" id="JAUEDK010000041">
    <property type="protein sequence ID" value="MDN0076760.1"/>
    <property type="molecule type" value="Genomic_DNA"/>
</dbReference>
<evidence type="ECO:0000256" key="4">
    <source>
        <dbReference type="ARBA" id="ARBA00022475"/>
    </source>
</evidence>
<dbReference type="Gene3D" id="1.20.58.340">
    <property type="entry name" value="Magnesium transport protein CorA, transmembrane region"/>
    <property type="match status" value="2"/>
</dbReference>
<dbReference type="Proteomes" id="UP001168540">
    <property type="component" value="Unassembled WGS sequence"/>
</dbReference>
<evidence type="ECO:0000256" key="1">
    <source>
        <dbReference type="ARBA" id="ARBA00004651"/>
    </source>
</evidence>
<protein>
    <recommendedName>
        <fullName evidence="8">Magnesium transport protein CorA</fullName>
    </recommendedName>
</protein>
<keyword evidence="6 8" id="KW-1133">Transmembrane helix</keyword>
<dbReference type="PANTHER" id="PTHR46494:SF1">
    <property type="entry name" value="CORA FAMILY METAL ION TRANSPORTER (EUROFUNG)"/>
    <property type="match status" value="1"/>
</dbReference>
<feature type="transmembrane region" description="Helical" evidence="8">
    <location>
        <begin position="266"/>
        <end position="285"/>
    </location>
</feature>
<comment type="function">
    <text evidence="8">Mediates influx of magnesium ions.</text>
</comment>
<dbReference type="InterPro" id="IPR045861">
    <property type="entry name" value="CorA_cytoplasmic_dom"/>
</dbReference>
<feature type="transmembrane region" description="Helical" evidence="8">
    <location>
        <begin position="297"/>
        <end position="315"/>
    </location>
</feature>
<keyword evidence="10" id="KW-1185">Reference proteome</keyword>
<evidence type="ECO:0000256" key="3">
    <source>
        <dbReference type="ARBA" id="ARBA00022448"/>
    </source>
</evidence>
<comment type="subcellular location">
    <subcellularLocation>
        <location evidence="1">Cell membrane</location>
        <topology evidence="1">Multi-pass membrane protein</topology>
    </subcellularLocation>
    <subcellularLocation>
        <location evidence="8">Membrane</location>
        <topology evidence="8">Multi-pass membrane protein</topology>
    </subcellularLocation>
</comment>
<dbReference type="NCBIfam" id="TIGR00383">
    <property type="entry name" value="corA"/>
    <property type="match status" value="1"/>
</dbReference>
<proteinExistence type="inferred from homology"/>
<evidence type="ECO:0000256" key="2">
    <source>
        <dbReference type="ARBA" id="ARBA00009765"/>
    </source>
</evidence>
<evidence type="ECO:0000256" key="5">
    <source>
        <dbReference type="ARBA" id="ARBA00022692"/>
    </source>
</evidence>
<comment type="similarity">
    <text evidence="2 8">Belongs to the CorA metal ion transporter (MIT) (TC 1.A.35) family.</text>
</comment>
<accession>A0ABT7XSQ2</accession>
<dbReference type="SUPFAM" id="SSF144083">
    <property type="entry name" value="Magnesium transport protein CorA, transmembrane region"/>
    <property type="match status" value="1"/>
</dbReference>
<gene>
    <name evidence="8 9" type="primary">corA</name>
    <name evidence="9" type="ORF">QU481_18035</name>
</gene>
<keyword evidence="4 8" id="KW-1003">Cell membrane</keyword>
<evidence type="ECO:0000313" key="10">
    <source>
        <dbReference type="Proteomes" id="UP001168540"/>
    </source>
</evidence>
<dbReference type="Pfam" id="PF01544">
    <property type="entry name" value="CorA"/>
    <property type="match status" value="1"/>
</dbReference>
<evidence type="ECO:0000256" key="8">
    <source>
        <dbReference type="RuleBase" id="RU362010"/>
    </source>
</evidence>
<organism evidence="9 10">
    <name type="scientific">Crenobacter oryzisoli</name>
    <dbReference type="NCBI Taxonomy" id="3056844"/>
    <lineage>
        <taxon>Bacteria</taxon>
        <taxon>Pseudomonadati</taxon>
        <taxon>Pseudomonadota</taxon>
        <taxon>Betaproteobacteria</taxon>
        <taxon>Neisseriales</taxon>
        <taxon>Neisseriaceae</taxon>
        <taxon>Crenobacter</taxon>
    </lineage>
</organism>
<keyword evidence="8" id="KW-0460">Magnesium</keyword>
<keyword evidence="3 8" id="KW-0813">Transport</keyword>
<evidence type="ECO:0000313" key="9">
    <source>
        <dbReference type="EMBL" id="MDN0076760.1"/>
    </source>
</evidence>
<dbReference type="SUPFAM" id="SSF143865">
    <property type="entry name" value="CorA soluble domain-like"/>
    <property type="match status" value="1"/>
</dbReference>
<name>A0ABT7XSQ2_9NEIS</name>
<evidence type="ECO:0000256" key="7">
    <source>
        <dbReference type="ARBA" id="ARBA00023136"/>
    </source>
</evidence>
<dbReference type="RefSeq" id="WP_289831409.1">
    <property type="nucleotide sequence ID" value="NZ_JAUEDK010000041.1"/>
</dbReference>
<comment type="caution">
    <text evidence="9">The sequence shown here is derived from an EMBL/GenBank/DDBJ whole genome shotgun (WGS) entry which is preliminary data.</text>
</comment>
<dbReference type="Gene3D" id="3.30.460.20">
    <property type="entry name" value="CorA soluble domain-like"/>
    <property type="match status" value="1"/>
</dbReference>
<dbReference type="PANTHER" id="PTHR46494">
    <property type="entry name" value="CORA FAMILY METAL ION TRANSPORTER (EUROFUNG)"/>
    <property type="match status" value="1"/>
</dbReference>
<reference evidence="9" key="1">
    <citation type="submission" date="2023-06" db="EMBL/GenBank/DDBJ databases">
        <authorList>
            <person name="Zhang S."/>
        </authorList>
    </citation>
    <scope>NUCLEOTIDE SEQUENCE</scope>
    <source>
        <strain evidence="9">SG2303</strain>
    </source>
</reference>
<dbReference type="InterPro" id="IPR004488">
    <property type="entry name" value="Mg/Co-transport_prot_CorA"/>
</dbReference>